<dbReference type="AlphaFoldDB" id="A0A8S1TTP7"/>
<gene>
    <name evidence="1" type="ORF">POCTA_138.1.T0300219</name>
</gene>
<comment type="caution">
    <text evidence="1">The sequence shown here is derived from an EMBL/GenBank/DDBJ whole genome shotgun (WGS) entry which is preliminary data.</text>
</comment>
<accession>A0A8S1TTP7</accession>
<evidence type="ECO:0000313" key="1">
    <source>
        <dbReference type="EMBL" id="CAD8155274.1"/>
    </source>
</evidence>
<dbReference type="EMBL" id="CAJJDP010000030">
    <property type="protein sequence ID" value="CAD8155274.1"/>
    <property type="molecule type" value="Genomic_DNA"/>
</dbReference>
<keyword evidence="2" id="KW-1185">Reference proteome</keyword>
<proteinExistence type="predicted"/>
<organism evidence="1 2">
    <name type="scientific">Paramecium octaurelia</name>
    <dbReference type="NCBI Taxonomy" id="43137"/>
    <lineage>
        <taxon>Eukaryota</taxon>
        <taxon>Sar</taxon>
        <taxon>Alveolata</taxon>
        <taxon>Ciliophora</taxon>
        <taxon>Intramacronucleata</taxon>
        <taxon>Oligohymenophorea</taxon>
        <taxon>Peniculida</taxon>
        <taxon>Parameciidae</taxon>
        <taxon>Paramecium</taxon>
    </lineage>
</organism>
<sequence length="60" mass="7032">MNTQQVTQEIGKDSLTKLLSFSDKLYTENRVVTSTQWSPNYLIHSQPHIPKMKKDQQQIK</sequence>
<dbReference type="OrthoDB" id="4189at2759"/>
<evidence type="ECO:0000313" key="2">
    <source>
        <dbReference type="Proteomes" id="UP000683925"/>
    </source>
</evidence>
<protein>
    <submittedName>
        <fullName evidence="1">Uncharacterized protein</fullName>
    </submittedName>
</protein>
<name>A0A8S1TTP7_PAROT</name>
<dbReference type="Proteomes" id="UP000683925">
    <property type="component" value="Unassembled WGS sequence"/>
</dbReference>
<reference evidence="1" key="1">
    <citation type="submission" date="2021-01" db="EMBL/GenBank/DDBJ databases">
        <authorList>
            <consortium name="Genoscope - CEA"/>
            <person name="William W."/>
        </authorList>
    </citation>
    <scope>NUCLEOTIDE SEQUENCE</scope>
</reference>